<keyword evidence="1" id="KW-0378">Hydrolase</keyword>
<evidence type="ECO:0000313" key="1">
    <source>
        <dbReference type="EMBL" id="KAG7048218.1"/>
    </source>
</evidence>
<reference evidence="1" key="1">
    <citation type="submission" date="2021-05" db="EMBL/GenBank/DDBJ databases">
        <title>Comparative genomics of three Colletotrichum scovillei strains and genetic complementation revealed genes involved fungal growth and virulence on chili pepper.</title>
        <authorList>
            <person name="Hsieh D.-K."/>
            <person name="Chuang S.-C."/>
            <person name="Chen C.-Y."/>
            <person name="Chao Y.-T."/>
            <person name="Lu M.-Y.J."/>
            <person name="Lee M.-H."/>
            <person name="Shih M.-C."/>
        </authorList>
    </citation>
    <scope>NUCLEOTIDE SEQUENCE</scope>
    <source>
        <strain evidence="1">Coll-153</strain>
    </source>
</reference>
<dbReference type="GO" id="GO:0016787">
    <property type="term" value="F:hydrolase activity"/>
    <property type="evidence" value="ECO:0007669"/>
    <property type="project" value="UniProtKB-KW"/>
</dbReference>
<gene>
    <name evidence="1" type="ORF">JMJ77_013862</name>
</gene>
<dbReference type="Proteomes" id="UP000699042">
    <property type="component" value="Unassembled WGS sequence"/>
</dbReference>
<protein>
    <submittedName>
        <fullName evidence="1">Carboxylic ester hydrolase</fullName>
    </submittedName>
</protein>
<name>A0A9P7UB74_9PEZI</name>
<keyword evidence="2" id="KW-1185">Reference proteome</keyword>
<dbReference type="AlphaFoldDB" id="A0A9P7UB74"/>
<dbReference type="EMBL" id="JAESDN010000006">
    <property type="protein sequence ID" value="KAG7048218.1"/>
    <property type="molecule type" value="Genomic_DNA"/>
</dbReference>
<accession>A0A9P7UB74</accession>
<proteinExistence type="predicted"/>
<sequence>MRNAMPLGNNPPMSYPRRRVPSELFFHNGISECSPDLIIVNNRNKKVSNDRMTCTAIHCQLTWYCTTTVPATPFWRIVRSPREAMSSSEDTRRISFVMLSASTSKTAETD</sequence>
<evidence type="ECO:0000313" key="2">
    <source>
        <dbReference type="Proteomes" id="UP000699042"/>
    </source>
</evidence>
<organism evidence="1 2">
    <name type="scientific">Colletotrichum scovillei</name>
    <dbReference type="NCBI Taxonomy" id="1209932"/>
    <lineage>
        <taxon>Eukaryota</taxon>
        <taxon>Fungi</taxon>
        <taxon>Dikarya</taxon>
        <taxon>Ascomycota</taxon>
        <taxon>Pezizomycotina</taxon>
        <taxon>Sordariomycetes</taxon>
        <taxon>Hypocreomycetidae</taxon>
        <taxon>Glomerellales</taxon>
        <taxon>Glomerellaceae</taxon>
        <taxon>Colletotrichum</taxon>
        <taxon>Colletotrichum acutatum species complex</taxon>
    </lineage>
</organism>
<comment type="caution">
    <text evidence="1">The sequence shown here is derived from an EMBL/GenBank/DDBJ whole genome shotgun (WGS) entry which is preliminary data.</text>
</comment>